<organism evidence="8 9">
    <name type="scientific">Paramicrobacterium agarici</name>
    <dbReference type="NCBI Taxonomy" id="630514"/>
    <lineage>
        <taxon>Bacteria</taxon>
        <taxon>Bacillati</taxon>
        <taxon>Actinomycetota</taxon>
        <taxon>Actinomycetes</taxon>
        <taxon>Micrococcales</taxon>
        <taxon>Microbacteriaceae</taxon>
        <taxon>Paramicrobacterium</taxon>
    </lineage>
</organism>
<comment type="caution">
    <text evidence="8">The sequence shown here is derived from an EMBL/GenBank/DDBJ whole genome shotgun (WGS) entry which is preliminary data.</text>
</comment>
<dbReference type="FunFam" id="3.20.20.10:FF:000002">
    <property type="entry name" value="Alanine racemase"/>
    <property type="match status" value="1"/>
</dbReference>
<evidence type="ECO:0000259" key="7">
    <source>
        <dbReference type="SMART" id="SM01005"/>
    </source>
</evidence>
<dbReference type="GO" id="GO:0005829">
    <property type="term" value="C:cytosol"/>
    <property type="evidence" value="ECO:0007669"/>
    <property type="project" value="TreeGrafter"/>
</dbReference>
<dbReference type="InterPro" id="IPR029066">
    <property type="entry name" value="PLP-binding_barrel"/>
</dbReference>
<dbReference type="UniPathway" id="UPA00042">
    <property type="reaction ID" value="UER00497"/>
</dbReference>
<dbReference type="EMBL" id="PDJE01000001">
    <property type="protein sequence ID" value="PFG32101.1"/>
    <property type="molecule type" value="Genomic_DNA"/>
</dbReference>
<feature type="binding site" evidence="4 6">
    <location>
        <position position="134"/>
    </location>
    <ligand>
        <name>substrate</name>
    </ligand>
</feature>
<comment type="similarity">
    <text evidence="4">Belongs to the alanine racemase family.</text>
</comment>
<evidence type="ECO:0000256" key="5">
    <source>
        <dbReference type="PIRSR" id="PIRSR600821-50"/>
    </source>
</evidence>
<dbReference type="Pfam" id="PF00842">
    <property type="entry name" value="Ala_racemase_C"/>
    <property type="match status" value="1"/>
</dbReference>
<dbReference type="RefSeq" id="WP_098409027.1">
    <property type="nucleotide sequence ID" value="NZ_PDJE01000001.1"/>
</dbReference>
<feature type="active site" description="Proton acceptor; specific for D-alanine" evidence="4">
    <location>
        <position position="35"/>
    </location>
</feature>
<comment type="catalytic activity">
    <reaction evidence="4">
        <text>L-alanine = D-alanine</text>
        <dbReference type="Rhea" id="RHEA:20249"/>
        <dbReference type="ChEBI" id="CHEBI:57416"/>
        <dbReference type="ChEBI" id="CHEBI:57972"/>
        <dbReference type="EC" id="5.1.1.1"/>
    </reaction>
</comment>
<dbReference type="GO" id="GO:0009252">
    <property type="term" value="P:peptidoglycan biosynthetic process"/>
    <property type="evidence" value="ECO:0007669"/>
    <property type="project" value="TreeGrafter"/>
</dbReference>
<dbReference type="Gene3D" id="3.20.20.10">
    <property type="entry name" value="Alanine racemase"/>
    <property type="match status" value="1"/>
</dbReference>
<gene>
    <name evidence="8" type="ORF">ATJ78_3085</name>
</gene>
<comment type="pathway">
    <text evidence="4">Amino-acid biosynthesis; D-alanine biosynthesis; D-alanine from L-alanine: step 1/1.</text>
</comment>
<feature type="domain" description="Alanine racemase C-terminal" evidence="7">
    <location>
        <begin position="243"/>
        <end position="370"/>
    </location>
</feature>
<dbReference type="Pfam" id="PF01168">
    <property type="entry name" value="Ala_racemase_N"/>
    <property type="match status" value="1"/>
</dbReference>
<dbReference type="Gene3D" id="2.40.37.10">
    <property type="entry name" value="Lyase, Ornithine Decarboxylase, Chain A, domain 1"/>
    <property type="match status" value="1"/>
</dbReference>
<dbReference type="SUPFAM" id="SSF50621">
    <property type="entry name" value="Alanine racemase C-terminal domain-like"/>
    <property type="match status" value="1"/>
</dbReference>
<evidence type="ECO:0000256" key="3">
    <source>
        <dbReference type="ARBA" id="ARBA00023235"/>
    </source>
</evidence>
<reference evidence="8 9" key="1">
    <citation type="submission" date="2017-10" db="EMBL/GenBank/DDBJ databases">
        <title>Sequencing the genomes of 1000 actinobacteria strains.</title>
        <authorList>
            <person name="Klenk H.-P."/>
        </authorList>
    </citation>
    <scope>NUCLEOTIDE SEQUENCE [LARGE SCALE GENOMIC DNA]</scope>
    <source>
        <strain evidence="8 9">DSM 21798</strain>
    </source>
</reference>
<dbReference type="AlphaFoldDB" id="A0A2A9E0I6"/>
<evidence type="ECO:0000256" key="6">
    <source>
        <dbReference type="PIRSR" id="PIRSR600821-52"/>
    </source>
</evidence>
<dbReference type="GO" id="GO:0030170">
    <property type="term" value="F:pyridoxal phosphate binding"/>
    <property type="evidence" value="ECO:0007669"/>
    <property type="project" value="UniProtKB-UniRule"/>
</dbReference>
<keyword evidence="9" id="KW-1185">Reference proteome</keyword>
<dbReference type="Proteomes" id="UP000221369">
    <property type="component" value="Unassembled WGS sequence"/>
</dbReference>
<dbReference type="HAMAP" id="MF_01201">
    <property type="entry name" value="Ala_racemase"/>
    <property type="match status" value="1"/>
</dbReference>
<dbReference type="GO" id="GO:0030632">
    <property type="term" value="P:D-alanine biosynthetic process"/>
    <property type="evidence" value="ECO:0007669"/>
    <property type="project" value="UniProtKB-UniRule"/>
</dbReference>
<keyword evidence="3 4" id="KW-0413">Isomerase</keyword>
<keyword evidence="2 4" id="KW-0663">Pyridoxal phosphate</keyword>
<dbReference type="CDD" id="cd00430">
    <property type="entry name" value="PLPDE_III_AR"/>
    <property type="match status" value="1"/>
</dbReference>
<evidence type="ECO:0000256" key="2">
    <source>
        <dbReference type="ARBA" id="ARBA00022898"/>
    </source>
</evidence>
<evidence type="ECO:0000313" key="8">
    <source>
        <dbReference type="EMBL" id="PFG32101.1"/>
    </source>
</evidence>
<dbReference type="InterPro" id="IPR001608">
    <property type="entry name" value="Ala_racemase_N"/>
</dbReference>
<dbReference type="PROSITE" id="PS00395">
    <property type="entry name" value="ALANINE_RACEMASE"/>
    <property type="match status" value="1"/>
</dbReference>
<evidence type="ECO:0000256" key="1">
    <source>
        <dbReference type="ARBA" id="ARBA00001933"/>
    </source>
</evidence>
<proteinExistence type="inferred from homology"/>
<dbReference type="InterPro" id="IPR011079">
    <property type="entry name" value="Ala_racemase_C"/>
</dbReference>
<dbReference type="GO" id="GO:0008784">
    <property type="term" value="F:alanine racemase activity"/>
    <property type="evidence" value="ECO:0007669"/>
    <property type="project" value="UniProtKB-UniRule"/>
</dbReference>
<feature type="active site" description="Proton acceptor; specific for L-alanine" evidence="4">
    <location>
        <position position="264"/>
    </location>
</feature>
<dbReference type="InterPro" id="IPR020622">
    <property type="entry name" value="Ala_racemase_pyridoxalP-BS"/>
</dbReference>
<feature type="modified residue" description="N6-(pyridoxal phosphate)lysine" evidence="4 5">
    <location>
        <position position="35"/>
    </location>
</feature>
<comment type="cofactor">
    <cofactor evidence="1 4 5">
        <name>pyridoxal 5'-phosphate</name>
        <dbReference type="ChEBI" id="CHEBI:597326"/>
    </cofactor>
</comment>
<evidence type="ECO:0000256" key="4">
    <source>
        <dbReference type="HAMAP-Rule" id="MF_01201"/>
    </source>
</evidence>
<dbReference type="SMART" id="SM01005">
    <property type="entry name" value="Ala_racemase_C"/>
    <property type="match status" value="1"/>
</dbReference>
<dbReference type="InterPro" id="IPR000821">
    <property type="entry name" value="Ala_racemase"/>
</dbReference>
<dbReference type="PANTHER" id="PTHR30511:SF0">
    <property type="entry name" value="ALANINE RACEMASE, CATABOLIC-RELATED"/>
    <property type="match status" value="1"/>
</dbReference>
<protein>
    <recommendedName>
        <fullName evidence="4">Alanine racemase</fullName>
        <ecNumber evidence="4">5.1.1.1</ecNumber>
    </recommendedName>
</protein>
<comment type="function">
    <text evidence="4">Catalyzes the interconversion of L-alanine and D-alanine. May also act on other amino acids.</text>
</comment>
<accession>A0A2A9E0I6</accession>
<evidence type="ECO:0000313" key="9">
    <source>
        <dbReference type="Proteomes" id="UP000221369"/>
    </source>
</evidence>
<dbReference type="PANTHER" id="PTHR30511">
    <property type="entry name" value="ALANINE RACEMASE"/>
    <property type="match status" value="1"/>
</dbReference>
<dbReference type="EC" id="5.1.1.1" evidence="4"/>
<dbReference type="PRINTS" id="PR00992">
    <property type="entry name" value="ALARACEMASE"/>
</dbReference>
<sequence length="372" mass="38608">MSAFREATIDLAAIAGNLRTLRGSTQATSVLAVVKADAYGHGAVPVARTLADAGADMLGTADIDEALVLRDAGITAPILCWLHGPDADFDAALAHDIEVAVSSVAQLNAVADAARRAAASAVPIQIKIDTGLSRNGVAPDVAGAVFARAAELEAERVIRVRGLMTHVSNTAPAEDLAQVALFTRLVDDARSAGLRPEVLHAAATAAALRIPESRFDMVRLGIGLYGLTPFDDETSQQLGIRPAMTLRAPVAAVRRVAAGAGVSYGFTHRTERETTLALVPLGYGDGVPRQASNGGTVAIGGRIFGNVGRVAMDQFVVDVGDEPVSVGDEAVLFGDASRGVPSADDWANAASTINYDIVTRIGPRVARRYEDA</sequence>
<feature type="binding site" evidence="4 6">
    <location>
        <position position="312"/>
    </location>
    <ligand>
        <name>substrate</name>
    </ligand>
</feature>
<dbReference type="NCBIfam" id="TIGR00492">
    <property type="entry name" value="alr"/>
    <property type="match status" value="1"/>
</dbReference>
<name>A0A2A9E0I6_9MICO</name>
<dbReference type="SUPFAM" id="SSF51419">
    <property type="entry name" value="PLP-binding barrel"/>
    <property type="match status" value="1"/>
</dbReference>
<dbReference type="InterPro" id="IPR009006">
    <property type="entry name" value="Ala_racemase/Decarboxylase_C"/>
</dbReference>